<gene>
    <name evidence="2" type="ORF">ACFP57_00125</name>
</gene>
<organism evidence="2 3">
    <name type="scientific">Luteococcus sanguinis</name>
    <dbReference type="NCBI Taxonomy" id="174038"/>
    <lineage>
        <taxon>Bacteria</taxon>
        <taxon>Bacillati</taxon>
        <taxon>Actinomycetota</taxon>
        <taxon>Actinomycetes</taxon>
        <taxon>Propionibacteriales</taxon>
        <taxon>Propionibacteriaceae</taxon>
        <taxon>Luteococcus</taxon>
    </lineage>
</organism>
<dbReference type="InterPro" id="IPR019099">
    <property type="entry name" value="Uncharacterised_PGPGW_TM"/>
</dbReference>
<feature type="transmembrane region" description="Helical" evidence="1">
    <location>
        <begin position="108"/>
        <end position="128"/>
    </location>
</feature>
<keyword evidence="3" id="KW-1185">Reference proteome</keyword>
<protein>
    <submittedName>
        <fullName evidence="2">PGPGW domain-containing protein</fullName>
    </submittedName>
</protein>
<sequence>MAELLDDEREPGHVLRSAGDGDRWAWRARIRANSVALFWYRIVVGVVGLVLMVAAALTGWLPGPGGIPLFLMGLAVWASEFEWAHRLLSVFGRWFERFKAMSPRNKRIFTVATIICILITWYLAAWYAGVPTWLPDVVENWLKTLPGLD</sequence>
<dbReference type="Pfam" id="PF09656">
    <property type="entry name" value="PGPGW"/>
    <property type="match status" value="1"/>
</dbReference>
<dbReference type="EMBL" id="JBHSUA010000002">
    <property type="protein sequence ID" value="MFC6395402.1"/>
    <property type="molecule type" value="Genomic_DNA"/>
</dbReference>
<accession>A0ABW1WZM3</accession>
<keyword evidence="1" id="KW-1133">Transmembrane helix</keyword>
<dbReference type="RefSeq" id="WP_343886671.1">
    <property type="nucleotide sequence ID" value="NZ_BAAAKI010000017.1"/>
</dbReference>
<feature type="transmembrane region" description="Helical" evidence="1">
    <location>
        <begin position="67"/>
        <end position="88"/>
    </location>
</feature>
<proteinExistence type="predicted"/>
<keyword evidence="1" id="KW-0472">Membrane</keyword>
<name>A0ABW1WZM3_9ACTN</name>
<evidence type="ECO:0000313" key="3">
    <source>
        <dbReference type="Proteomes" id="UP001596266"/>
    </source>
</evidence>
<feature type="transmembrane region" description="Helical" evidence="1">
    <location>
        <begin position="38"/>
        <end position="61"/>
    </location>
</feature>
<dbReference type="Proteomes" id="UP001596266">
    <property type="component" value="Unassembled WGS sequence"/>
</dbReference>
<reference evidence="3" key="1">
    <citation type="journal article" date="2019" name="Int. J. Syst. Evol. Microbiol.">
        <title>The Global Catalogue of Microorganisms (GCM) 10K type strain sequencing project: providing services to taxonomists for standard genome sequencing and annotation.</title>
        <authorList>
            <consortium name="The Broad Institute Genomics Platform"/>
            <consortium name="The Broad Institute Genome Sequencing Center for Infectious Disease"/>
            <person name="Wu L."/>
            <person name="Ma J."/>
        </authorList>
    </citation>
    <scope>NUCLEOTIDE SEQUENCE [LARGE SCALE GENOMIC DNA]</scope>
    <source>
        <strain evidence="3">CGMCC 1.15277</strain>
    </source>
</reference>
<comment type="caution">
    <text evidence="2">The sequence shown here is derived from an EMBL/GenBank/DDBJ whole genome shotgun (WGS) entry which is preliminary data.</text>
</comment>
<evidence type="ECO:0000313" key="2">
    <source>
        <dbReference type="EMBL" id="MFC6395402.1"/>
    </source>
</evidence>
<evidence type="ECO:0000256" key="1">
    <source>
        <dbReference type="SAM" id="Phobius"/>
    </source>
</evidence>
<keyword evidence="1" id="KW-0812">Transmembrane</keyword>